<evidence type="ECO:0000313" key="2">
    <source>
        <dbReference type="EMBL" id="SKA73712.1"/>
    </source>
</evidence>
<name>A0A1T4W8V4_9BACT</name>
<feature type="region of interest" description="Disordered" evidence="1">
    <location>
        <begin position="109"/>
        <end position="132"/>
    </location>
</feature>
<evidence type="ECO:0000313" key="3">
    <source>
        <dbReference type="Proteomes" id="UP000190027"/>
    </source>
</evidence>
<dbReference type="STRING" id="1121449.SAMN02745704_00518"/>
<evidence type="ECO:0000256" key="1">
    <source>
        <dbReference type="SAM" id="MobiDB-lite"/>
    </source>
</evidence>
<dbReference type="Proteomes" id="UP000190027">
    <property type="component" value="Unassembled WGS sequence"/>
</dbReference>
<dbReference type="EMBL" id="FUYC01000002">
    <property type="protein sequence ID" value="SKA73712.1"/>
    <property type="molecule type" value="Genomic_DNA"/>
</dbReference>
<proteinExistence type="predicted"/>
<accession>A0A1T4W8V4</accession>
<dbReference type="AlphaFoldDB" id="A0A1T4W8V4"/>
<sequence length="166" mass="17937">MRVKGEQPLESLGRGPARNSVNVGTPRPGGVVPQSGTKIEPLCQAAARRSAGSLHGTEQAPPSRGEVLSGRDCVFSASRVLTSVRHCFSGRLRPARTCSWDQMSRPAKACPLSPPPAMRESSRRTPSASRRRHRVKVCPSCTSLAMRKCRLARAASWGQWVMSSTC</sequence>
<protein>
    <submittedName>
        <fullName evidence="2">Uncharacterized protein</fullName>
    </submittedName>
</protein>
<reference evidence="2 3" key="1">
    <citation type="submission" date="2017-02" db="EMBL/GenBank/DDBJ databases">
        <authorList>
            <person name="Peterson S.W."/>
        </authorList>
    </citation>
    <scope>NUCLEOTIDE SEQUENCE [LARGE SCALE GENOMIC DNA]</scope>
    <source>
        <strain evidence="2 3">DSM 16080</strain>
    </source>
</reference>
<feature type="region of interest" description="Disordered" evidence="1">
    <location>
        <begin position="1"/>
        <end position="67"/>
    </location>
</feature>
<organism evidence="2 3">
    <name type="scientific">Paucidesulfovibrio gracilis DSM 16080</name>
    <dbReference type="NCBI Taxonomy" id="1121449"/>
    <lineage>
        <taxon>Bacteria</taxon>
        <taxon>Pseudomonadati</taxon>
        <taxon>Thermodesulfobacteriota</taxon>
        <taxon>Desulfovibrionia</taxon>
        <taxon>Desulfovibrionales</taxon>
        <taxon>Desulfovibrionaceae</taxon>
        <taxon>Paucidesulfovibrio</taxon>
    </lineage>
</organism>
<keyword evidence="3" id="KW-1185">Reference proteome</keyword>
<gene>
    <name evidence="2" type="ORF">SAMN02745704_00518</name>
</gene>